<dbReference type="SUPFAM" id="SSF53383">
    <property type="entry name" value="PLP-dependent transferases"/>
    <property type="match status" value="1"/>
</dbReference>
<dbReference type="GO" id="GO:0009086">
    <property type="term" value="P:methionine biosynthetic process"/>
    <property type="evidence" value="ECO:0007669"/>
    <property type="project" value="UniProtKB-KW"/>
</dbReference>
<dbReference type="EC" id="2.5.1.48" evidence="9"/>
<keyword evidence="3" id="KW-0808">Transferase</keyword>
<dbReference type="InterPro" id="IPR015424">
    <property type="entry name" value="PyrdxlP-dep_Trfase"/>
</dbReference>
<accession>A0A8H7ENL5</accession>
<dbReference type="InterPro" id="IPR000277">
    <property type="entry name" value="Cys/Met-Metab_PyrdxlP-dep_enz"/>
</dbReference>
<evidence type="ECO:0000256" key="5">
    <source>
        <dbReference type="ARBA" id="ARBA00023167"/>
    </source>
</evidence>
<proteinExistence type="predicted"/>
<dbReference type="Pfam" id="PF01053">
    <property type="entry name" value="Cys_Met_Meta_PP"/>
    <property type="match status" value="1"/>
</dbReference>
<comment type="caution">
    <text evidence="11">The sequence shown here is derived from an EMBL/GenBank/DDBJ whole genome shotgun (WGS) entry which is preliminary data.</text>
</comment>
<dbReference type="FunFam" id="3.40.640.10:FF:000111">
    <property type="entry name" value="Cystathionine gamma-synthase"/>
    <property type="match status" value="1"/>
</dbReference>
<dbReference type="EMBL" id="JABAYA010000169">
    <property type="protein sequence ID" value="KAF7722960.1"/>
    <property type="molecule type" value="Genomic_DNA"/>
</dbReference>
<evidence type="ECO:0000256" key="9">
    <source>
        <dbReference type="ARBA" id="ARBA00066530"/>
    </source>
</evidence>
<sequence>MVGVPEPPKEVGASIPAHTPHAVSVMFPTWQDNIGYEEGDPKVTSKMQSGYPRFFIHPVVQKLSTRLLGKFGKPTESCMLFPSRKVANQCRDFMRRYYEPASEQSSGLIRIADFEIAPPTHAANELQRVFVFIVLFPKDAFGVAKQFWQHAGDIFSSRAAEYCLRLLDETPKADADTMEIKPKHRGRYSRPSTTATKQISEEEGDHLTYLEERYGRNLPVTFADQAKRALRRRIAGVISEADSEETIQQQRQQEGDRGITGLSETEVYLYPCGMSAIYHAHQCAMKIGDASQKSVCFGFPYTDTLKILQKFGAGCHFFGLGEDGDIDKLEQLLQSGERILSLFCELPSNPLLKSPNLRRLRQLADQYGFLIVVDETIGNFCNVSVLQHVDIVVSSLTKVFSGDSNVMGGSMVLNPHRQYHDSLEQTLKEEYEDLLWPEDAIFLERNSRTFKDRSKLINENAEALCDYLISHPKGTRTRMESQWIGLTESLLKIVKKVFYPKYICRENYDAVKTPNGGYGGLFSMVLSSEKHAAQFYDHLESAKGPSLGTNFTLVSPYALLAHFTELDWVEQFGVTRHLVRVSVGLEDRERLLNMFAKALDAVDP</sequence>
<gene>
    <name evidence="11" type="ORF">EC973_002471</name>
</gene>
<reference evidence="11" key="1">
    <citation type="submission" date="2020-01" db="EMBL/GenBank/DDBJ databases">
        <title>Genome Sequencing of Three Apophysomyces-Like Fungal Strains Confirms a Novel Fungal Genus in the Mucoromycota with divergent Burkholderia-like Endosymbiotic Bacteria.</title>
        <authorList>
            <person name="Stajich J.E."/>
            <person name="Macias A.M."/>
            <person name="Carter-House D."/>
            <person name="Lovett B."/>
            <person name="Kasson L.R."/>
            <person name="Berry K."/>
            <person name="Grigoriev I."/>
            <person name="Chang Y."/>
            <person name="Spatafora J."/>
            <person name="Kasson M.T."/>
        </authorList>
    </citation>
    <scope>NUCLEOTIDE SEQUENCE</scope>
    <source>
        <strain evidence="11">NRRL A-21654</strain>
    </source>
</reference>
<dbReference type="PANTHER" id="PTHR42699">
    <property type="match status" value="1"/>
</dbReference>
<dbReference type="AlphaFoldDB" id="A0A8H7ENL5"/>
<dbReference type="GO" id="GO:0003962">
    <property type="term" value="F:cystathionine gamma-synthase activity"/>
    <property type="evidence" value="ECO:0007669"/>
    <property type="project" value="UniProtKB-EC"/>
</dbReference>
<comment type="pathway">
    <text evidence="6">Amino-acid biosynthesis.</text>
</comment>
<evidence type="ECO:0000256" key="7">
    <source>
        <dbReference type="ARBA" id="ARBA00051441"/>
    </source>
</evidence>
<comment type="cofactor">
    <cofactor evidence="1">
        <name>pyridoxal 5'-phosphate</name>
        <dbReference type="ChEBI" id="CHEBI:597326"/>
    </cofactor>
</comment>
<evidence type="ECO:0000256" key="6">
    <source>
        <dbReference type="ARBA" id="ARBA00029440"/>
    </source>
</evidence>
<evidence type="ECO:0000256" key="8">
    <source>
        <dbReference type="ARBA" id="ARBA00058439"/>
    </source>
</evidence>
<comment type="function">
    <text evidence="8">Catalyzes the formation of L-cystathionine from O-succinyl-L-homoserine (OSHS) and L-cysteine, via a gamma-replacement reaction. In the absence of thiol, catalyzes gamma-elimination to form 2-oxobutanoate, succinate and ammonia.</text>
</comment>
<dbReference type="GO" id="GO:0019346">
    <property type="term" value="P:transsulfuration"/>
    <property type="evidence" value="ECO:0007669"/>
    <property type="project" value="InterPro"/>
</dbReference>
<evidence type="ECO:0000313" key="12">
    <source>
        <dbReference type="Proteomes" id="UP000605846"/>
    </source>
</evidence>
<evidence type="ECO:0000313" key="11">
    <source>
        <dbReference type="EMBL" id="KAF7722960.1"/>
    </source>
</evidence>
<dbReference type="Proteomes" id="UP000605846">
    <property type="component" value="Unassembled WGS sequence"/>
</dbReference>
<dbReference type="InterPro" id="IPR051750">
    <property type="entry name" value="Trans-sulfuration_enzymes"/>
</dbReference>
<dbReference type="FunFam" id="3.90.1150.10:FF:000063">
    <property type="entry name" value="Probable cystathionine gamma-synthase"/>
    <property type="match status" value="1"/>
</dbReference>
<dbReference type="Gene3D" id="3.40.640.10">
    <property type="entry name" value="Type I PLP-dependent aspartate aminotransferase-like (Major domain)"/>
    <property type="match status" value="1"/>
</dbReference>
<keyword evidence="5" id="KW-0486">Methionine biosynthesis</keyword>
<dbReference type="OrthoDB" id="10047078at2759"/>
<evidence type="ECO:0000256" key="1">
    <source>
        <dbReference type="ARBA" id="ARBA00001933"/>
    </source>
</evidence>
<evidence type="ECO:0000256" key="3">
    <source>
        <dbReference type="ARBA" id="ARBA00022679"/>
    </source>
</evidence>
<evidence type="ECO:0000256" key="2">
    <source>
        <dbReference type="ARBA" id="ARBA00022605"/>
    </source>
</evidence>
<dbReference type="PANTHER" id="PTHR42699:SF1">
    <property type="entry name" value="CYSTATHIONINE GAMMA-SYNTHASE-RELATED"/>
    <property type="match status" value="1"/>
</dbReference>
<evidence type="ECO:0000256" key="10">
    <source>
        <dbReference type="ARBA" id="ARBA00083849"/>
    </source>
</evidence>
<protein>
    <recommendedName>
        <fullName evidence="9">cystathionine gamma-synthase</fullName>
        <ecNumber evidence="9">2.5.1.48</ecNumber>
    </recommendedName>
    <alternativeName>
        <fullName evidence="10">O-succinylhomoserine (thiol)-lyase</fullName>
    </alternativeName>
</protein>
<dbReference type="Gene3D" id="3.90.1150.10">
    <property type="entry name" value="Aspartate Aminotransferase, domain 1"/>
    <property type="match status" value="1"/>
</dbReference>
<keyword evidence="2" id="KW-0028">Amino-acid biosynthesis</keyword>
<organism evidence="11 12">
    <name type="scientific">Apophysomyces ossiformis</name>
    <dbReference type="NCBI Taxonomy" id="679940"/>
    <lineage>
        <taxon>Eukaryota</taxon>
        <taxon>Fungi</taxon>
        <taxon>Fungi incertae sedis</taxon>
        <taxon>Mucoromycota</taxon>
        <taxon>Mucoromycotina</taxon>
        <taxon>Mucoromycetes</taxon>
        <taxon>Mucorales</taxon>
        <taxon>Mucorineae</taxon>
        <taxon>Mucoraceae</taxon>
        <taxon>Apophysomyces</taxon>
    </lineage>
</organism>
<keyword evidence="4" id="KW-0663">Pyridoxal phosphate</keyword>
<keyword evidence="12" id="KW-1185">Reference proteome</keyword>
<name>A0A8H7ENL5_9FUNG</name>
<dbReference type="GO" id="GO:0030170">
    <property type="term" value="F:pyridoxal phosphate binding"/>
    <property type="evidence" value="ECO:0007669"/>
    <property type="project" value="InterPro"/>
</dbReference>
<dbReference type="InterPro" id="IPR015422">
    <property type="entry name" value="PyrdxlP-dep_Trfase_small"/>
</dbReference>
<comment type="catalytic activity">
    <reaction evidence="7">
        <text>O-succinyl-L-homoserine + L-cysteine = L,L-cystathionine + succinate + H(+)</text>
        <dbReference type="Rhea" id="RHEA:20397"/>
        <dbReference type="ChEBI" id="CHEBI:15378"/>
        <dbReference type="ChEBI" id="CHEBI:30031"/>
        <dbReference type="ChEBI" id="CHEBI:35235"/>
        <dbReference type="ChEBI" id="CHEBI:57661"/>
        <dbReference type="ChEBI" id="CHEBI:58161"/>
        <dbReference type="EC" id="2.5.1.48"/>
    </reaction>
</comment>
<dbReference type="InterPro" id="IPR015421">
    <property type="entry name" value="PyrdxlP-dep_Trfase_major"/>
</dbReference>
<evidence type="ECO:0000256" key="4">
    <source>
        <dbReference type="ARBA" id="ARBA00022898"/>
    </source>
</evidence>